<dbReference type="HOGENOM" id="CLU_2199493_0_0_1"/>
<accession>K1QQ03</accession>
<protein>
    <submittedName>
        <fullName evidence="1">Uncharacterized protein</fullName>
    </submittedName>
</protein>
<evidence type="ECO:0000313" key="1">
    <source>
        <dbReference type="EMBL" id="EKC35923.1"/>
    </source>
</evidence>
<dbReference type="InParanoid" id="K1QQ03"/>
<dbReference type="EMBL" id="JH816636">
    <property type="protein sequence ID" value="EKC35923.1"/>
    <property type="molecule type" value="Genomic_DNA"/>
</dbReference>
<dbReference type="AlphaFoldDB" id="K1QQ03"/>
<gene>
    <name evidence="1" type="ORF">CGI_10024331</name>
</gene>
<sequence length="108" mass="12611">MVTARSFHTITVIELHEVLHEIHVPYSTVKYRRSHSKKRRLAKQRIKRLIRIYHTEGLQCDVKPLCELKVSRMEPDFVWTHEKPIVCDSTSSGPLRRSGVIVYPGFVS</sequence>
<proteinExistence type="predicted"/>
<organism evidence="1">
    <name type="scientific">Magallana gigas</name>
    <name type="common">Pacific oyster</name>
    <name type="synonym">Crassostrea gigas</name>
    <dbReference type="NCBI Taxonomy" id="29159"/>
    <lineage>
        <taxon>Eukaryota</taxon>
        <taxon>Metazoa</taxon>
        <taxon>Spiralia</taxon>
        <taxon>Lophotrochozoa</taxon>
        <taxon>Mollusca</taxon>
        <taxon>Bivalvia</taxon>
        <taxon>Autobranchia</taxon>
        <taxon>Pteriomorphia</taxon>
        <taxon>Ostreida</taxon>
        <taxon>Ostreoidea</taxon>
        <taxon>Ostreidae</taxon>
        <taxon>Magallana</taxon>
    </lineage>
</organism>
<name>K1QQ03_MAGGI</name>
<reference evidence="1" key="1">
    <citation type="journal article" date="2012" name="Nature">
        <title>The oyster genome reveals stress adaptation and complexity of shell formation.</title>
        <authorList>
            <person name="Zhang G."/>
            <person name="Fang X."/>
            <person name="Guo X."/>
            <person name="Li L."/>
            <person name="Luo R."/>
            <person name="Xu F."/>
            <person name="Yang P."/>
            <person name="Zhang L."/>
            <person name="Wang X."/>
            <person name="Qi H."/>
            <person name="Xiong Z."/>
            <person name="Que H."/>
            <person name="Xie Y."/>
            <person name="Holland P.W."/>
            <person name="Paps J."/>
            <person name="Zhu Y."/>
            <person name="Wu F."/>
            <person name="Chen Y."/>
            <person name="Wang J."/>
            <person name="Peng C."/>
            <person name="Meng J."/>
            <person name="Yang L."/>
            <person name="Liu J."/>
            <person name="Wen B."/>
            <person name="Zhang N."/>
            <person name="Huang Z."/>
            <person name="Zhu Q."/>
            <person name="Feng Y."/>
            <person name="Mount A."/>
            <person name="Hedgecock D."/>
            <person name="Xu Z."/>
            <person name="Liu Y."/>
            <person name="Domazet-Loso T."/>
            <person name="Du Y."/>
            <person name="Sun X."/>
            <person name="Zhang S."/>
            <person name="Liu B."/>
            <person name="Cheng P."/>
            <person name="Jiang X."/>
            <person name="Li J."/>
            <person name="Fan D."/>
            <person name="Wang W."/>
            <person name="Fu W."/>
            <person name="Wang T."/>
            <person name="Wang B."/>
            <person name="Zhang J."/>
            <person name="Peng Z."/>
            <person name="Li Y."/>
            <person name="Li N."/>
            <person name="Wang J."/>
            <person name="Chen M."/>
            <person name="He Y."/>
            <person name="Tan F."/>
            <person name="Song X."/>
            <person name="Zheng Q."/>
            <person name="Huang R."/>
            <person name="Yang H."/>
            <person name="Du X."/>
            <person name="Chen L."/>
            <person name="Yang M."/>
            <person name="Gaffney P.M."/>
            <person name="Wang S."/>
            <person name="Luo L."/>
            <person name="She Z."/>
            <person name="Ming Y."/>
            <person name="Huang W."/>
            <person name="Zhang S."/>
            <person name="Huang B."/>
            <person name="Zhang Y."/>
            <person name="Qu T."/>
            <person name="Ni P."/>
            <person name="Miao G."/>
            <person name="Wang J."/>
            <person name="Wang Q."/>
            <person name="Steinberg C.E."/>
            <person name="Wang H."/>
            <person name="Li N."/>
            <person name="Qian L."/>
            <person name="Zhang G."/>
            <person name="Li Y."/>
            <person name="Yang H."/>
            <person name="Liu X."/>
            <person name="Wang J."/>
            <person name="Yin Y."/>
            <person name="Wang J."/>
        </authorList>
    </citation>
    <scope>NUCLEOTIDE SEQUENCE [LARGE SCALE GENOMIC DNA]</scope>
    <source>
        <strain evidence="1">05x7-T-G4-1.051#20</strain>
    </source>
</reference>